<accession>S9QV42</accession>
<dbReference type="EMBL" id="APVH01000015">
    <property type="protein sequence ID" value="EPX83478.1"/>
    <property type="molecule type" value="Genomic_DNA"/>
</dbReference>
<dbReference type="HOGENOM" id="CLU_902811_0_0_5"/>
<dbReference type="STRING" id="1123237.Salmuc_02086"/>
<feature type="compositionally biased region" description="Basic and acidic residues" evidence="3">
    <location>
        <begin position="7"/>
        <end position="20"/>
    </location>
</feature>
<feature type="region of interest" description="Disordered" evidence="3">
    <location>
        <begin position="1"/>
        <end position="29"/>
    </location>
</feature>
<evidence type="ECO:0000256" key="3">
    <source>
        <dbReference type="SAM" id="MobiDB-lite"/>
    </source>
</evidence>
<evidence type="ECO:0000256" key="1">
    <source>
        <dbReference type="ARBA" id="ARBA00023224"/>
    </source>
</evidence>
<dbReference type="InterPro" id="IPR004089">
    <property type="entry name" value="MCPsignal_dom"/>
</dbReference>
<name>S9QV42_9RHOB</name>
<protein>
    <submittedName>
        <fullName evidence="5">Methyl-accepting chemotaxis protein</fullName>
    </submittedName>
</protein>
<dbReference type="Gene3D" id="1.10.287.950">
    <property type="entry name" value="Methyl-accepting chemotaxis protein"/>
    <property type="match status" value="1"/>
</dbReference>
<dbReference type="PROSITE" id="PS50111">
    <property type="entry name" value="CHEMOTAXIS_TRANSDUC_2"/>
    <property type="match status" value="1"/>
</dbReference>
<evidence type="ECO:0000313" key="6">
    <source>
        <dbReference type="Proteomes" id="UP000015347"/>
    </source>
</evidence>
<keyword evidence="6" id="KW-1185">Reference proteome</keyword>
<feature type="domain" description="Methyl-accepting transducer" evidence="4">
    <location>
        <begin position="166"/>
        <end position="308"/>
    </location>
</feature>
<dbReference type="Pfam" id="PF00015">
    <property type="entry name" value="MCPsignal"/>
    <property type="match status" value="1"/>
</dbReference>
<dbReference type="eggNOG" id="COG0840">
    <property type="taxonomic scope" value="Bacteria"/>
</dbReference>
<keyword evidence="1 2" id="KW-0807">Transducer</keyword>
<dbReference type="GO" id="GO:0007165">
    <property type="term" value="P:signal transduction"/>
    <property type="evidence" value="ECO:0007669"/>
    <property type="project" value="UniProtKB-KW"/>
</dbReference>
<evidence type="ECO:0000256" key="2">
    <source>
        <dbReference type="PROSITE-ProRule" id="PRU00284"/>
    </source>
</evidence>
<organism evidence="5 6">
    <name type="scientific">Salipiger mucosus DSM 16094</name>
    <dbReference type="NCBI Taxonomy" id="1123237"/>
    <lineage>
        <taxon>Bacteria</taxon>
        <taxon>Pseudomonadati</taxon>
        <taxon>Pseudomonadota</taxon>
        <taxon>Alphaproteobacteria</taxon>
        <taxon>Rhodobacterales</taxon>
        <taxon>Roseobacteraceae</taxon>
        <taxon>Salipiger</taxon>
    </lineage>
</organism>
<dbReference type="AlphaFoldDB" id="S9QV42"/>
<reference evidence="6" key="1">
    <citation type="journal article" date="2014" name="Stand. Genomic Sci.">
        <title>Genome sequence of the exopolysaccharide-producing Salipiger mucosus type strain (DSM 16094(T)), a moderately halophilic member of the Roseobacter clade.</title>
        <authorList>
            <person name="Riedel T."/>
            <person name="Spring S."/>
            <person name="Fiebig A."/>
            <person name="Petersen J."/>
            <person name="Kyrpides N.C."/>
            <person name="Goker M."/>
            <person name="Klenk H.P."/>
        </authorList>
    </citation>
    <scope>NUCLEOTIDE SEQUENCE [LARGE SCALE GENOMIC DNA]</scope>
    <source>
        <strain evidence="6">DSM 16094</strain>
    </source>
</reference>
<dbReference type="Proteomes" id="UP000015347">
    <property type="component" value="Unassembled WGS sequence"/>
</dbReference>
<evidence type="ECO:0000259" key="4">
    <source>
        <dbReference type="PROSITE" id="PS50111"/>
    </source>
</evidence>
<evidence type="ECO:0000313" key="5">
    <source>
        <dbReference type="EMBL" id="EPX83478.1"/>
    </source>
</evidence>
<dbReference type="SMART" id="SM00283">
    <property type="entry name" value="MA"/>
    <property type="match status" value="1"/>
</dbReference>
<dbReference type="PANTHER" id="PTHR32089">
    <property type="entry name" value="METHYL-ACCEPTING CHEMOTAXIS PROTEIN MCPB"/>
    <property type="match status" value="1"/>
</dbReference>
<comment type="caution">
    <text evidence="5">The sequence shown here is derived from an EMBL/GenBank/DDBJ whole genome shotgun (WGS) entry which is preliminary data.</text>
</comment>
<dbReference type="SUPFAM" id="SSF58104">
    <property type="entry name" value="Methyl-accepting chemotaxis protein (MCP) signaling domain"/>
    <property type="match status" value="1"/>
</dbReference>
<gene>
    <name evidence="5" type="ORF">Salmuc_02086</name>
</gene>
<dbReference type="GO" id="GO:0016020">
    <property type="term" value="C:membrane"/>
    <property type="evidence" value="ECO:0007669"/>
    <property type="project" value="InterPro"/>
</dbReference>
<sequence>MKTVRGVSDEVSRMLKRDSDSTSGLRRSTAALDQDTDAGAAAAALFEAVWVANEELSRHRSKVNELVVENATLEHRVKDLEDTTFRLRNNGGDSGGDGDRVADRTSEVLAQITGLESEMEASIPEFIDAFRRELQALVEKVEKDRRLAAQRDQDLGVTATSLQTQLRAVRDAVDDIEDGIKNVGNIAERTNNLALNASIEASRAGDAGRGFSVVAGEVKGLAERTKQSTTDISGRIKQASDVSRQALATAEALGEGKDAGHPADQDFGLDQEEIDKITDRFRSSLSQDIQSTCARARAAIQPGQPAKS</sequence>
<proteinExistence type="predicted"/>
<dbReference type="PANTHER" id="PTHR32089:SF112">
    <property type="entry name" value="LYSOZYME-LIKE PROTEIN-RELATED"/>
    <property type="match status" value="1"/>
</dbReference>